<keyword evidence="1" id="KW-0808">Transferase</keyword>
<dbReference type="EMBL" id="HBDZ01014074">
    <property type="protein sequence ID" value="CAD8248701.1"/>
    <property type="molecule type" value="Transcribed_RNA"/>
</dbReference>
<dbReference type="GO" id="GO:0006749">
    <property type="term" value="P:glutathione metabolic process"/>
    <property type="evidence" value="ECO:0007669"/>
    <property type="project" value="TreeGrafter"/>
</dbReference>
<dbReference type="EC" id="2.5.1.18" evidence="1"/>
<dbReference type="AlphaFoldDB" id="A0A7R9TZ58"/>
<dbReference type="InterPro" id="IPR014440">
    <property type="entry name" value="HCCAis_GSTk"/>
</dbReference>
<dbReference type="GO" id="GO:0005777">
    <property type="term" value="C:peroxisome"/>
    <property type="evidence" value="ECO:0007669"/>
    <property type="project" value="TreeGrafter"/>
</dbReference>
<dbReference type="PANTHER" id="PTHR42943:SF2">
    <property type="entry name" value="GLUTATHIONE S-TRANSFERASE KAPPA 1"/>
    <property type="match status" value="1"/>
</dbReference>
<organism evidence="4">
    <name type="scientific">Prasinoderma coloniale</name>
    <dbReference type="NCBI Taxonomy" id="156133"/>
    <lineage>
        <taxon>Eukaryota</taxon>
        <taxon>Viridiplantae</taxon>
        <taxon>Prasinodermophyta</taxon>
        <taxon>Prasinodermophyceae</taxon>
        <taxon>Prasinodermales</taxon>
        <taxon>Prasinodermaceae</taxon>
        <taxon>Prasinoderma</taxon>
    </lineage>
</organism>
<dbReference type="Pfam" id="PF01323">
    <property type="entry name" value="DSBA"/>
    <property type="match status" value="1"/>
</dbReference>
<evidence type="ECO:0000256" key="2">
    <source>
        <dbReference type="PIRSR" id="PIRSR006386-1"/>
    </source>
</evidence>
<comment type="catalytic activity">
    <reaction evidence="1">
        <text>RX + glutathione = an S-substituted glutathione + a halide anion + H(+)</text>
        <dbReference type="Rhea" id="RHEA:16437"/>
        <dbReference type="ChEBI" id="CHEBI:15378"/>
        <dbReference type="ChEBI" id="CHEBI:16042"/>
        <dbReference type="ChEBI" id="CHEBI:17792"/>
        <dbReference type="ChEBI" id="CHEBI:57925"/>
        <dbReference type="ChEBI" id="CHEBI:90779"/>
        <dbReference type="EC" id="2.5.1.18"/>
    </reaction>
</comment>
<dbReference type="SUPFAM" id="SSF52833">
    <property type="entry name" value="Thioredoxin-like"/>
    <property type="match status" value="1"/>
</dbReference>
<evidence type="ECO:0000256" key="1">
    <source>
        <dbReference type="PIRNR" id="PIRNR006386"/>
    </source>
</evidence>
<accession>A0A7R9TZ58</accession>
<dbReference type="PIRSF" id="PIRSF006386">
    <property type="entry name" value="HCCAis_GSTk"/>
    <property type="match status" value="1"/>
</dbReference>
<feature type="domain" description="DSBA-like thioredoxin" evidence="3">
    <location>
        <begin position="9"/>
        <end position="234"/>
    </location>
</feature>
<feature type="active site" description="Nucleophile" evidence="2">
    <location>
        <position position="18"/>
    </location>
</feature>
<dbReference type="InterPro" id="IPR036249">
    <property type="entry name" value="Thioredoxin-like_sf"/>
</dbReference>
<comment type="similarity">
    <text evidence="1">Belongs to the GST superfamily. Kappa family.</text>
</comment>
<dbReference type="Gene3D" id="3.40.30.10">
    <property type="entry name" value="Glutaredoxin"/>
    <property type="match status" value="1"/>
</dbReference>
<proteinExistence type="inferred from homology"/>
<reference evidence="4" key="1">
    <citation type="submission" date="2021-01" db="EMBL/GenBank/DDBJ databases">
        <authorList>
            <person name="Corre E."/>
            <person name="Pelletier E."/>
            <person name="Niang G."/>
            <person name="Scheremetjew M."/>
            <person name="Finn R."/>
            <person name="Kale V."/>
            <person name="Holt S."/>
            <person name="Cochrane G."/>
            <person name="Meng A."/>
            <person name="Brown T."/>
            <person name="Cohen L."/>
        </authorList>
    </citation>
    <scope>NUCLEOTIDE SEQUENCE</scope>
    <source>
        <strain evidence="4">CCMP1413</strain>
    </source>
</reference>
<dbReference type="InterPro" id="IPR001853">
    <property type="entry name" value="DSBA-like_thioredoxin_dom"/>
</dbReference>
<sequence length="248" mass="26320">MAASGTRQRVDVFYDVGSPYSWLALETLWAYRGAWALDLRLRPALLGGVFKACGNMPPALAAPFKAPQMMKDMSRAAAQWGVPVVGAPGNFVTGFSTTKGMRFLAAAAKKYGETDPRLMALTRGVYAHTWGEAGAGKDVTLAPEALRDAARRAGLLEDADELIAASASDDGKAALREATAAAVEDGAFGFPWIVVRAPFVHPLPKLGPAAKPPAEGEPLCFFGSDRFEQMAYLLGKPWAGPRGPQAKL</sequence>
<name>A0A7R9TZ58_9VIRI</name>
<dbReference type="InterPro" id="IPR051924">
    <property type="entry name" value="GST_Kappa/NadH"/>
</dbReference>
<gene>
    <name evidence="4" type="ORF">PCOL08062_LOCUS10795</name>
</gene>
<evidence type="ECO:0000313" key="4">
    <source>
        <dbReference type="EMBL" id="CAD8248701.1"/>
    </source>
</evidence>
<dbReference type="PANTHER" id="PTHR42943">
    <property type="entry name" value="GLUTATHIONE S-TRANSFERASE KAPPA"/>
    <property type="match status" value="1"/>
</dbReference>
<evidence type="ECO:0000259" key="3">
    <source>
        <dbReference type="Pfam" id="PF01323"/>
    </source>
</evidence>
<dbReference type="GO" id="GO:0005739">
    <property type="term" value="C:mitochondrion"/>
    <property type="evidence" value="ECO:0007669"/>
    <property type="project" value="TreeGrafter"/>
</dbReference>
<protein>
    <recommendedName>
        <fullName evidence="1">Glutathione S-transferase kappa</fullName>
        <ecNumber evidence="1">2.5.1.18</ecNumber>
    </recommendedName>
</protein>
<dbReference type="GO" id="GO:0004602">
    <property type="term" value="F:glutathione peroxidase activity"/>
    <property type="evidence" value="ECO:0007669"/>
    <property type="project" value="TreeGrafter"/>
</dbReference>
<dbReference type="GO" id="GO:0004364">
    <property type="term" value="F:glutathione transferase activity"/>
    <property type="evidence" value="ECO:0007669"/>
    <property type="project" value="UniProtKB-UniRule"/>
</dbReference>